<evidence type="ECO:0000313" key="4">
    <source>
        <dbReference type="Proteomes" id="UP000317716"/>
    </source>
</evidence>
<dbReference type="PANTHER" id="PTHR37850:SF1">
    <property type="entry name" value="SAF DOMAIN PROTEIN"/>
    <property type="match status" value="1"/>
</dbReference>
<evidence type="ECO:0000313" key="3">
    <source>
        <dbReference type="EMBL" id="TMQ58483.1"/>
    </source>
</evidence>
<protein>
    <submittedName>
        <fullName evidence="3">NAD(P)-dependent oxidoreductase</fullName>
    </submittedName>
</protein>
<evidence type="ECO:0000259" key="1">
    <source>
        <dbReference type="Pfam" id="PF03447"/>
    </source>
</evidence>
<dbReference type="Pfam" id="PF03447">
    <property type="entry name" value="NAD_binding_3"/>
    <property type="match status" value="1"/>
</dbReference>
<comment type="caution">
    <text evidence="3">The sequence shown here is derived from an EMBL/GenBank/DDBJ whole genome shotgun (WGS) entry which is preliminary data.</text>
</comment>
<dbReference type="InterPro" id="IPR005106">
    <property type="entry name" value="Asp/hSer_DH_NAD-bd"/>
</dbReference>
<proteinExistence type="predicted"/>
<dbReference type="SUPFAM" id="SSF51735">
    <property type="entry name" value="NAD(P)-binding Rossmann-fold domains"/>
    <property type="match status" value="1"/>
</dbReference>
<dbReference type="GO" id="GO:0050661">
    <property type="term" value="F:NADP binding"/>
    <property type="evidence" value="ECO:0007669"/>
    <property type="project" value="InterPro"/>
</dbReference>
<dbReference type="CDD" id="cd11616">
    <property type="entry name" value="SAF_DH_OX_like"/>
    <property type="match status" value="1"/>
</dbReference>
<dbReference type="EMBL" id="VBOS01000077">
    <property type="protein sequence ID" value="TMQ58483.1"/>
    <property type="molecule type" value="Genomic_DNA"/>
</dbReference>
<dbReference type="InterPro" id="IPR036291">
    <property type="entry name" value="NAD(P)-bd_dom_sf"/>
</dbReference>
<name>A0A538T4C0_UNCEI</name>
<dbReference type="Proteomes" id="UP000317716">
    <property type="component" value="Unassembled WGS sequence"/>
</dbReference>
<dbReference type="PANTHER" id="PTHR37850">
    <property type="entry name" value="STRU PROTEIN"/>
    <property type="match status" value="1"/>
</dbReference>
<evidence type="ECO:0000259" key="2">
    <source>
        <dbReference type="Pfam" id="PF21135"/>
    </source>
</evidence>
<dbReference type="InterPro" id="IPR048423">
    <property type="entry name" value="DRL_cat"/>
</dbReference>
<feature type="domain" description="Aspartate/homoserine dehydrogenase NAD-binding" evidence="1">
    <location>
        <begin position="24"/>
        <end position="126"/>
    </location>
</feature>
<reference evidence="3 4" key="1">
    <citation type="journal article" date="2019" name="Nat. Microbiol.">
        <title>Mediterranean grassland soil C-N compound turnover is dependent on rainfall and depth, and is mediated by genomically divergent microorganisms.</title>
        <authorList>
            <person name="Diamond S."/>
            <person name="Andeer P.F."/>
            <person name="Li Z."/>
            <person name="Crits-Christoph A."/>
            <person name="Burstein D."/>
            <person name="Anantharaman K."/>
            <person name="Lane K.R."/>
            <person name="Thomas B.C."/>
            <person name="Pan C."/>
            <person name="Northen T.R."/>
            <person name="Banfield J.F."/>
        </authorList>
    </citation>
    <scope>NUCLEOTIDE SEQUENCE [LARGE SCALE GENOMIC DNA]</scope>
    <source>
        <strain evidence="3">WS_2</strain>
    </source>
</reference>
<organism evidence="3 4">
    <name type="scientific">Eiseniibacteriota bacterium</name>
    <dbReference type="NCBI Taxonomy" id="2212470"/>
    <lineage>
        <taxon>Bacteria</taxon>
        <taxon>Candidatus Eiseniibacteriota</taxon>
    </lineage>
</organism>
<accession>A0A538T4C0</accession>
<feature type="domain" description="Oxidoreductase DRL-like catalytic" evidence="2">
    <location>
        <begin position="140"/>
        <end position="298"/>
    </location>
</feature>
<sequence>MTALDLELAQREREGSPVRVGLVGAGAMGQVIALQLSGGVCGMRLAAVASRAPARAEQVLQAAGVRAAVTGDVGRLCGAPEIDVLIEASGDVEYGAQVATQAIAGRKHLVLVNVELDATVGPLLKARADRAGVVITGIDGDEPGVAMNLVRLVQTLGLRPVGAGNVKGFLDRFRTPATQQRFAEQWGVRPWLATAAADGTKLSLEAAVLGNATGFKVGQRGMYGPQGAQVRDAVERLPLDQLLNGGLVDYVLGAAPPAGAFVLAYEEHPLKRRWLSYLKLGEGPVYVLQTPYHLPHLQVALTVARAVLDKDATVAPRGAPVCDVLTVAKQDLDAGTVLDGIGGFGCYGVIDNAEVVRGERLLPIGVARGCRLRRAARRDEPIGYDDVDLPDGRLVDRLRAEQAAEFAMRVPAPAGSSTNSRRQEWTV</sequence>
<dbReference type="AlphaFoldDB" id="A0A538T4C0"/>
<dbReference type="GO" id="GO:0016491">
    <property type="term" value="F:oxidoreductase activity"/>
    <property type="evidence" value="ECO:0007669"/>
    <property type="project" value="InterPro"/>
</dbReference>
<gene>
    <name evidence="3" type="ORF">E6K72_02545</name>
</gene>
<dbReference type="Pfam" id="PF21135">
    <property type="entry name" value="DRL_cat"/>
    <property type="match status" value="1"/>
</dbReference>
<dbReference type="Gene3D" id="3.40.50.720">
    <property type="entry name" value="NAD(P)-binding Rossmann-like Domain"/>
    <property type="match status" value="1"/>
</dbReference>